<feature type="compositionally biased region" description="Low complexity" evidence="1">
    <location>
        <begin position="106"/>
        <end position="116"/>
    </location>
</feature>
<keyword evidence="2" id="KW-0812">Transmembrane</keyword>
<evidence type="ECO:0000313" key="4">
    <source>
        <dbReference type="Proteomes" id="UP000033966"/>
    </source>
</evidence>
<evidence type="ECO:0000313" key="3">
    <source>
        <dbReference type="EMBL" id="KKT90337.1"/>
    </source>
</evidence>
<accession>A0A0G1NB54</accession>
<dbReference type="EMBL" id="LCKF01000040">
    <property type="protein sequence ID" value="KKT90337.1"/>
    <property type="molecule type" value="Genomic_DNA"/>
</dbReference>
<evidence type="ECO:0000256" key="2">
    <source>
        <dbReference type="SAM" id="Phobius"/>
    </source>
</evidence>
<protein>
    <submittedName>
        <fullName evidence="3">Uncharacterized protein</fullName>
    </submittedName>
</protein>
<dbReference type="AlphaFoldDB" id="A0A0G1NB54"/>
<feature type="region of interest" description="Disordered" evidence="1">
    <location>
        <begin position="1"/>
        <end position="123"/>
    </location>
</feature>
<keyword evidence="2" id="KW-0472">Membrane</keyword>
<evidence type="ECO:0000256" key="1">
    <source>
        <dbReference type="SAM" id="MobiDB-lite"/>
    </source>
</evidence>
<comment type="caution">
    <text evidence="3">The sequence shown here is derived from an EMBL/GenBank/DDBJ whole genome shotgun (WGS) entry which is preliminary data.</text>
</comment>
<feature type="compositionally biased region" description="Polar residues" evidence="1">
    <location>
        <begin position="7"/>
        <end position="22"/>
    </location>
</feature>
<proteinExistence type="predicted"/>
<gene>
    <name evidence="3" type="ORF">UW92_C0040G0002</name>
</gene>
<dbReference type="Proteomes" id="UP000033966">
    <property type="component" value="Unassembled WGS sequence"/>
</dbReference>
<reference evidence="3 4" key="1">
    <citation type="journal article" date="2015" name="Nature">
        <title>rRNA introns, odd ribosomes, and small enigmatic genomes across a large radiation of phyla.</title>
        <authorList>
            <person name="Brown C.T."/>
            <person name="Hug L.A."/>
            <person name="Thomas B.C."/>
            <person name="Sharon I."/>
            <person name="Castelle C.J."/>
            <person name="Singh A."/>
            <person name="Wilkins M.J."/>
            <person name="Williams K.H."/>
            <person name="Banfield J.F."/>
        </authorList>
    </citation>
    <scope>NUCLEOTIDE SEQUENCE [LARGE SCALE GENOMIC DNA]</scope>
</reference>
<keyword evidence="2" id="KW-1133">Transmembrane helix</keyword>
<organism evidence="3 4">
    <name type="scientific">Candidatus Jorgensenbacteria bacterium GW2011_GWA2_45_13</name>
    <dbReference type="NCBI Taxonomy" id="1618662"/>
    <lineage>
        <taxon>Bacteria</taxon>
        <taxon>Candidatus Joergenseniibacteriota</taxon>
    </lineage>
</organism>
<name>A0A0G1NB54_9BACT</name>
<sequence>MEGNNNGGTWPSPQDRQNQDWKNTPAIGTGEGESPLMKQQTDVRTMSSDASSIQQTGGGAPHPYTPGSAPMGTKGSTPSEKNDQIVPPGIAVKDVGFTPPTPPVSPKGGSDSSPKGPDMPKKSGKGPFIAGLVFVVVVGLAAIGYFFVYPLFSNPPATDQQNATPPADSGEQNAPVIPVEPVVPVIPQENPTSTPVSVSTNEIHSSFFKTPADIVFDTKLTSFGISDLKQPLSFTPTSVPLMREIVWKSENNKPLSFAQVAPTFLPTFFSPSITSSFDPDFTEFSYTDSSGTWLGFVAKLKDGITLAPVQDSMSAMQNDPDLVNLFLNDPGAVGTWKDGSVLNHATSEISFSKAGSTLSYTWFDRYLLVSTNLNAAKEAATRLGY</sequence>
<feature type="transmembrane region" description="Helical" evidence="2">
    <location>
        <begin position="128"/>
        <end position="152"/>
    </location>
</feature>
<feature type="compositionally biased region" description="Polar residues" evidence="1">
    <location>
        <begin position="37"/>
        <end position="55"/>
    </location>
</feature>